<reference evidence="1 2" key="3">
    <citation type="journal article" date="2022" name="Microbiol. Spectr.">
        <title>Folding features and dynamics of 3D genome architecture in plant fungal pathogens.</title>
        <authorList>
            <person name="Xia C."/>
        </authorList>
    </citation>
    <scope>NUCLEOTIDE SEQUENCE [LARGE SCALE GENOMIC DNA]</scope>
    <source>
        <strain evidence="1 2">93-210</strain>
    </source>
</reference>
<reference evidence="2" key="1">
    <citation type="journal article" date="2018" name="BMC Genomics">
        <title>Genomic insights into host adaptation between the wheat stripe rust pathogen (Puccinia striiformis f. sp. tritici) and the barley stripe rust pathogen (Puccinia striiformis f. sp. hordei).</title>
        <authorList>
            <person name="Xia C."/>
            <person name="Wang M."/>
            <person name="Yin C."/>
            <person name="Cornejo O.E."/>
            <person name="Hulbert S.H."/>
            <person name="Chen X."/>
        </authorList>
    </citation>
    <scope>NUCLEOTIDE SEQUENCE [LARGE SCALE GENOMIC DNA]</scope>
    <source>
        <strain evidence="2">93-210</strain>
    </source>
</reference>
<name>A0ACC0ERZ8_9BASI</name>
<evidence type="ECO:0000313" key="2">
    <source>
        <dbReference type="Proteomes" id="UP001060170"/>
    </source>
</evidence>
<dbReference type="Proteomes" id="UP001060170">
    <property type="component" value="Chromosome 3"/>
</dbReference>
<organism evidence="1 2">
    <name type="scientific">Puccinia striiformis f. sp. tritici</name>
    <dbReference type="NCBI Taxonomy" id="168172"/>
    <lineage>
        <taxon>Eukaryota</taxon>
        <taxon>Fungi</taxon>
        <taxon>Dikarya</taxon>
        <taxon>Basidiomycota</taxon>
        <taxon>Pucciniomycotina</taxon>
        <taxon>Pucciniomycetes</taxon>
        <taxon>Pucciniales</taxon>
        <taxon>Pucciniaceae</taxon>
        <taxon>Puccinia</taxon>
    </lineage>
</organism>
<protein>
    <submittedName>
        <fullName evidence="1">Uncharacterized protein</fullName>
    </submittedName>
</protein>
<evidence type="ECO:0000313" key="1">
    <source>
        <dbReference type="EMBL" id="KAI7958650.1"/>
    </source>
</evidence>
<comment type="caution">
    <text evidence="1">The sequence shown here is derived from an EMBL/GenBank/DDBJ whole genome shotgun (WGS) entry which is preliminary data.</text>
</comment>
<accession>A0ACC0ERZ8</accession>
<dbReference type="EMBL" id="CM045867">
    <property type="protein sequence ID" value="KAI7958650.1"/>
    <property type="molecule type" value="Genomic_DNA"/>
</dbReference>
<proteinExistence type="predicted"/>
<reference evidence="2" key="2">
    <citation type="journal article" date="2018" name="Mol. Plant Microbe Interact.">
        <title>Genome sequence resources for the wheat stripe rust pathogen (Puccinia striiformis f. sp. tritici) and the barley stripe rust pathogen (Puccinia striiformis f. sp. hordei).</title>
        <authorList>
            <person name="Xia C."/>
            <person name="Wang M."/>
            <person name="Yin C."/>
            <person name="Cornejo O.E."/>
            <person name="Hulbert S.H."/>
            <person name="Chen X."/>
        </authorList>
    </citation>
    <scope>NUCLEOTIDE SEQUENCE [LARGE SCALE GENOMIC DNA]</scope>
    <source>
        <strain evidence="2">93-210</strain>
    </source>
</reference>
<keyword evidence="2" id="KW-1185">Reference proteome</keyword>
<gene>
    <name evidence="1" type="ORF">MJO28_002441</name>
</gene>
<sequence length="1175" mass="132008">MNEIEKIKEIIRKNYSCTARNKPLEEFKEKLEKIIIEDQKLIRLILWTNQLLSQTQQPIITEESIKDKKESELNSIFKNIHSKISLELLRQLDEEIRKNYPLESAAVELKPVLGTTDIKAIQNLTQSISNYTIYSNSSTSQDTIEVLVGIILPADLVKNKKIIHPRFTLHQVLYSSLLTPLSLGLIKLKSNANTKSWANQHLNQLLDLATPKLVFSSLLSLATTISPSQVLRKEQSQTQTEVSQILSLQLLRPSGVRGLLQSIITEDYNDDDQEDDKISICSATLSRYDSLYHILSHPSSSSVSTHIYWNTIIKNLIEIILPQFFDLRSTSDNRVRTAPDSIRRAACYILSQITTRQPKVYKSHLSTFLHSAFRPPPIPSRPSCSSLRSIEDDGDELVVSATLIKHTLDLLNQLILNSEPSPVFVDRLIVPILPQLISSILYLLKTKAEPIVRRAAEELVQIWMKLHSAEIVANWLGRAVRELEAGRELNPPPTSATMITDPARSNQWSRDHDGMPCITSLPISSTDTLEFKIDPDTLIIWFKSLKNHQFLGQLLSTWLDEVILLRSRTGFIEAKMTLFRIQSSLKILDSFEINQIISEPQHFFPFIIHTLCLHPSESSSIEPTKNKKKQIPKKQNDQPLTLDSLRLNLDLDEDGLEDQNNDGDGEEDLDLDHGIMVAGLSLLLALIEGHPEMDEGNTPSLKEITILLDNLLLNQKAKGSGTVVSEEMYDLGIKSRLLLSVRKALSEVDHQQQEQDDDHQRGSMMTAKRVEEEEKVTIENQYIKGLKSLNDDCLPLRSQGISELKTVLLTSTQSPEIQDLIKKWAPGVIELILRSIEDSDSFVYLSAIKALSSLAEKFYDIIGPSLADAFARPIQNDPSRSETDPGALRDFERSVRVGEAMVQVIQRAGQALPLYIDRLLPSLLLVLSSSLPSAIPLKPSTLSILTICLESAPGALAPSLSSLVQGCLDILRSVRANKICIIHQSSLNRSPLKSDPVSNQENESSGTNWSDVEEDLQTEEEEEGNHNLIPPITSQIHSDHHHKTLIRSALLFIQTLLTQTLSLCHSSSSSYGDRMVLRNIRVSIGDHLHNIETVLRYLLISSRSSGHLHSPSLSEETSRQPRQCEKKDEEEKKNQDNIVDVRNSNSDHSSFFVNSSLIQNALDSLTVLKTVLNSY</sequence>